<dbReference type="eggNOG" id="arCOG11442">
    <property type="taxonomic scope" value="Archaea"/>
</dbReference>
<dbReference type="HOGENOM" id="CLU_1127114_0_0_2"/>
<reference evidence="2 3" key="1">
    <citation type="journal article" date="2014" name="PLoS ONE">
        <title>Genome Sequence of Candidatus Nitrososphaera evergladensis from Group I.1b Enriched from Everglades Soil Reveals Novel Genomic Features of the Ammonia-Oxidizing Archaea.</title>
        <authorList>
            <person name="Zhalnina K.V."/>
            <person name="Dias R."/>
            <person name="Leonard M.T."/>
            <person name="Dorr de Quadros P."/>
            <person name="Camargo F.A."/>
            <person name="Drew J.C."/>
            <person name="Farmerie W.G."/>
            <person name="Daroub S.H."/>
            <person name="Triplett E.W."/>
        </authorList>
    </citation>
    <scope>NUCLEOTIDE SEQUENCE [LARGE SCALE GENOMIC DNA]</scope>
    <source>
        <strain evidence="2 3">SR1</strain>
    </source>
</reference>
<organism evidence="2 3">
    <name type="scientific">Candidatus Nitrososphaera evergladensis SR1</name>
    <dbReference type="NCBI Taxonomy" id="1459636"/>
    <lineage>
        <taxon>Archaea</taxon>
        <taxon>Nitrososphaerota</taxon>
        <taxon>Nitrososphaeria</taxon>
        <taxon>Nitrososphaerales</taxon>
        <taxon>Nitrososphaeraceae</taxon>
        <taxon>Nitrososphaera</taxon>
    </lineage>
</organism>
<evidence type="ECO:0000256" key="1">
    <source>
        <dbReference type="SAM" id="MobiDB-lite"/>
    </source>
</evidence>
<gene>
    <name evidence="2" type="ORF">NTE_00912</name>
</gene>
<evidence type="ECO:0000313" key="2">
    <source>
        <dbReference type="EMBL" id="AIF82988.1"/>
    </source>
</evidence>
<evidence type="ECO:0000313" key="3">
    <source>
        <dbReference type="Proteomes" id="UP000028194"/>
    </source>
</evidence>
<dbReference type="EMBL" id="CP007174">
    <property type="protein sequence ID" value="AIF82988.1"/>
    <property type="molecule type" value="Genomic_DNA"/>
</dbReference>
<feature type="compositionally biased region" description="Basic residues" evidence="1">
    <location>
        <begin position="182"/>
        <end position="191"/>
    </location>
</feature>
<feature type="region of interest" description="Disordered" evidence="1">
    <location>
        <begin position="148"/>
        <end position="217"/>
    </location>
</feature>
<accession>A0A075MP51</accession>
<protein>
    <submittedName>
        <fullName evidence="2">Uncharacterized protein</fullName>
    </submittedName>
</protein>
<dbReference type="AlphaFoldDB" id="A0A075MP51"/>
<proteinExistence type="predicted"/>
<dbReference type="Proteomes" id="UP000028194">
    <property type="component" value="Chromosome"/>
</dbReference>
<feature type="compositionally biased region" description="Basic and acidic residues" evidence="1">
    <location>
        <begin position="196"/>
        <end position="217"/>
    </location>
</feature>
<sequence length="217" mass="24315">MCQRARSRAETVPRRCSDIVQKLDEATQLLSESGLAKGFEVESGQDYGAGPIDVVWKIPVHPSLPEIKCGFVLMGASEGGDQDTQDNQFSIRKVEEAAMRGLRSGMDKIYLVTENEEMAKSVSGQIEWLASHGSLLRLDSIALGISPPYHGPSTVTPSQKRVPKGEKIRKKAIRNREAKLNKYNRPKRKSSFQRQALRESRIDRNSRPKDQVPKRSK</sequence>
<keyword evidence="3" id="KW-1185">Reference proteome</keyword>
<dbReference type="KEGG" id="nev:NTE_00912"/>
<name>A0A075MP51_9ARCH</name>
<dbReference type="STRING" id="1459636.NTE_00912"/>